<keyword evidence="2" id="KW-0012">Acyltransferase</keyword>
<feature type="compositionally biased region" description="Polar residues" evidence="3">
    <location>
        <begin position="1"/>
        <end position="10"/>
    </location>
</feature>
<dbReference type="InterPro" id="IPR000182">
    <property type="entry name" value="GNAT_dom"/>
</dbReference>
<dbReference type="EMBL" id="BAAAZX010000029">
    <property type="protein sequence ID" value="GAA4020028.1"/>
    <property type="molecule type" value="Genomic_DNA"/>
</dbReference>
<feature type="region of interest" description="Disordered" evidence="3">
    <location>
        <begin position="1"/>
        <end position="21"/>
    </location>
</feature>
<keyword evidence="6" id="KW-1185">Reference proteome</keyword>
<proteinExistence type="predicted"/>
<dbReference type="PANTHER" id="PTHR43877">
    <property type="entry name" value="AMINOALKYLPHOSPHONATE N-ACETYLTRANSFERASE-RELATED-RELATED"/>
    <property type="match status" value="1"/>
</dbReference>
<comment type="caution">
    <text evidence="5">The sequence shown here is derived from an EMBL/GenBank/DDBJ whole genome shotgun (WGS) entry which is preliminary data.</text>
</comment>
<protein>
    <submittedName>
        <fullName evidence="5">GNAT family N-acetyltransferase</fullName>
    </submittedName>
</protein>
<evidence type="ECO:0000256" key="3">
    <source>
        <dbReference type="SAM" id="MobiDB-lite"/>
    </source>
</evidence>
<dbReference type="InterPro" id="IPR016181">
    <property type="entry name" value="Acyl_CoA_acyltransferase"/>
</dbReference>
<dbReference type="InterPro" id="IPR050832">
    <property type="entry name" value="Bact_Acetyltransf"/>
</dbReference>
<keyword evidence="1" id="KW-0808">Transferase</keyword>
<accession>A0ABP7T2I2</accession>
<dbReference type="PROSITE" id="PS51186">
    <property type="entry name" value="GNAT"/>
    <property type="match status" value="1"/>
</dbReference>
<dbReference type="SUPFAM" id="SSF55729">
    <property type="entry name" value="Acyl-CoA N-acyltransferases (Nat)"/>
    <property type="match status" value="1"/>
</dbReference>
<reference evidence="6" key="1">
    <citation type="journal article" date="2019" name="Int. J. Syst. Evol. Microbiol.">
        <title>The Global Catalogue of Microorganisms (GCM) 10K type strain sequencing project: providing services to taxonomists for standard genome sequencing and annotation.</title>
        <authorList>
            <consortium name="The Broad Institute Genomics Platform"/>
            <consortium name="The Broad Institute Genome Sequencing Center for Infectious Disease"/>
            <person name="Wu L."/>
            <person name="Ma J."/>
        </authorList>
    </citation>
    <scope>NUCLEOTIDE SEQUENCE [LARGE SCALE GENOMIC DNA]</scope>
    <source>
        <strain evidence="6">JCM 16924</strain>
    </source>
</reference>
<dbReference type="Gene3D" id="3.40.630.30">
    <property type="match status" value="1"/>
</dbReference>
<dbReference type="CDD" id="cd04301">
    <property type="entry name" value="NAT_SF"/>
    <property type="match status" value="1"/>
</dbReference>
<evidence type="ECO:0000313" key="6">
    <source>
        <dbReference type="Proteomes" id="UP001500456"/>
    </source>
</evidence>
<feature type="compositionally biased region" description="Basic and acidic residues" evidence="3">
    <location>
        <begin position="11"/>
        <end position="21"/>
    </location>
</feature>
<organism evidence="5 6">
    <name type="scientific">Streptomyces plumbiresistens</name>
    <dbReference type="NCBI Taxonomy" id="511811"/>
    <lineage>
        <taxon>Bacteria</taxon>
        <taxon>Bacillati</taxon>
        <taxon>Actinomycetota</taxon>
        <taxon>Actinomycetes</taxon>
        <taxon>Kitasatosporales</taxon>
        <taxon>Streptomycetaceae</taxon>
        <taxon>Streptomyces</taxon>
    </lineage>
</organism>
<feature type="domain" description="N-acetyltransferase" evidence="4">
    <location>
        <begin position="11"/>
        <end position="158"/>
    </location>
</feature>
<evidence type="ECO:0000259" key="4">
    <source>
        <dbReference type="PROSITE" id="PS51186"/>
    </source>
</evidence>
<dbReference type="Pfam" id="PF00583">
    <property type="entry name" value="Acetyltransf_1"/>
    <property type="match status" value="1"/>
</dbReference>
<evidence type="ECO:0000313" key="5">
    <source>
        <dbReference type="EMBL" id="GAA4020028.1"/>
    </source>
</evidence>
<dbReference type="Proteomes" id="UP001500456">
    <property type="component" value="Unassembled WGS sequence"/>
</dbReference>
<gene>
    <name evidence="5" type="ORF">GCM10022232_75500</name>
</gene>
<evidence type="ECO:0000256" key="1">
    <source>
        <dbReference type="ARBA" id="ARBA00022679"/>
    </source>
</evidence>
<sequence>MPSGTSTSGQDRFRTPGEKDLPDLYRLDHEAFGEDEGYPYFFLRQLFDVHRRDFLLLEREGVLSGYALAVRSSGEEHAWLLALGVLPEFQRRGCGWALLGAAVQHVRDAGALRLNLVVRPDNESARRLYSRYGFRDGGFFEDYYGSGRDRVFMSYVMD</sequence>
<name>A0ABP7T2I2_9ACTN</name>
<dbReference type="RefSeq" id="WP_266444320.1">
    <property type="nucleotide sequence ID" value="NZ_BAAAZX010000029.1"/>
</dbReference>
<evidence type="ECO:0000256" key="2">
    <source>
        <dbReference type="ARBA" id="ARBA00023315"/>
    </source>
</evidence>